<dbReference type="PANTHER" id="PTHR46972">
    <property type="entry name" value="MONOOXYGENASE ASQM-RELATED"/>
    <property type="match status" value="1"/>
</dbReference>
<dbReference type="SUPFAM" id="SSF51905">
    <property type="entry name" value="FAD/NAD(P)-binding domain"/>
    <property type="match status" value="1"/>
</dbReference>
<keyword evidence="3" id="KW-0560">Oxidoreductase</keyword>
<keyword evidence="1" id="KW-0285">Flavoprotein</keyword>
<keyword evidence="4" id="KW-0503">Monooxygenase</keyword>
<dbReference type="InterPro" id="IPR043683">
    <property type="entry name" value="TetX_monooxygenase"/>
</dbReference>
<dbReference type="EMBL" id="KC520519">
    <property type="protein sequence ID" value="AGK29876.1"/>
    <property type="molecule type" value="Genomic_DNA"/>
</dbReference>
<organism evidence="7">
    <name type="scientific">Volvariella volvacea</name>
    <dbReference type="NCBI Taxonomy" id="36659"/>
    <lineage>
        <taxon>Eukaryota</taxon>
        <taxon>Fungi</taxon>
        <taxon>Dikarya</taxon>
        <taxon>Basidiomycota</taxon>
        <taxon>Agaricomycotina</taxon>
        <taxon>Agaricomycetes</taxon>
        <taxon>Agaricomycetidae</taxon>
        <taxon>Agaricales</taxon>
        <taxon>Pluteineae</taxon>
        <taxon>Pluteaceae</taxon>
        <taxon>Volvariella</taxon>
    </lineage>
</organism>
<evidence type="ECO:0000259" key="6">
    <source>
        <dbReference type="Pfam" id="PF01494"/>
    </source>
</evidence>
<gene>
    <name evidence="7" type="ORF">GME2507_g</name>
</gene>
<keyword evidence="2" id="KW-0274">FAD</keyword>
<dbReference type="Pfam" id="PF01494">
    <property type="entry name" value="FAD_binding_3"/>
    <property type="match status" value="1"/>
</dbReference>
<dbReference type="PANTHER" id="PTHR46972:SF1">
    <property type="entry name" value="FAD DEPENDENT OXIDOREDUCTASE DOMAIN-CONTAINING PROTEIN"/>
    <property type="match status" value="1"/>
</dbReference>
<dbReference type="GO" id="GO:0071949">
    <property type="term" value="F:FAD binding"/>
    <property type="evidence" value="ECO:0007669"/>
    <property type="project" value="InterPro"/>
</dbReference>
<dbReference type="Gene3D" id="3.50.50.60">
    <property type="entry name" value="FAD/NAD(P)-binding domain"/>
    <property type="match status" value="1"/>
</dbReference>
<dbReference type="HAMAP" id="MF_00845">
    <property type="entry name" value="TetX_monooxygenase"/>
    <property type="match status" value="1"/>
</dbReference>
<evidence type="ECO:0000256" key="4">
    <source>
        <dbReference type="ARBA" id="ARBA00023033"/>
    </source>
</evidence>
<dbReference type="GO" id="GO:0004497">
    <property type="term" value="F:monooxygenase activity"/>
    <property type="evidence" value="ECO:0007669"/>
    <property type="project" value="UniProtKB-KW"/>
</dbReference>
<reference evidence="7" key="1">
    <citation type="journal article" date="2013" name="Microbiol. Res.">
        <title>Genes encoding FAD-binding proteins in Volvariella volvacea exhibit differential expression in homokaryons and heterokaryons.</title>
        <authorList>
            <person name="Meng L."/>
            <person name="Yan J."/>
            <person name="Xie B."/>
            <person name="Li Y."/>
            <person name="Chen B."/>
            <person name="Liu S."/>
            <person name="Li D."/>
            <person name="Yang Z."/>
            <person name="Zeng X."/>
            <person name="Deng Y."/>
            <person name="Jiang Y."/>
        </authorList>
    </citation>
    <scope>NUCLEOTIDE SEQUENCE</scope>
    <source>
        <strain evidence="7">PYd21</strain>
    </source>
</reference>
<evidence type="ECO:0000256" key="2">
    <source>
        <dbReference type="ARBA" id="ARBA00022827"/>
    </source>
</evidence>
<dbReference type="GO" id="GO:0046677">
    <property type="term" value="P:response to antibiotic"/>
    <property type="evidence" value="ECO:0007669"/>
    <property type="project" value="InterPro"/>
</dbReference>
<dbReference type="InterPro" id="IPR002938">
    <property type="entry name" value="FAD-bd"/>
</dbReference>
<feature type="domain" description="FAD-binding" evidence="6">
    <location>
        <begin position="4"/>
        <end position="344"/>
    </location>
</feature>
<accession>M9Z9T5</accession>
<dbReference type="AlphaFoldDB" id="M9Z9T5"/>
<evidence type="ECO:0000313" key="7">
    <source>
        <dbReference type="EMBL" id="AGK29876.1"/>
    </source>
</evidence>
<feature type="region of interest" description="Disordered" evidence="5">
    <location>
        <begin position="90"/>
        <end position="114"/>
    </location>
</feature>
<dbReference type="PRINTS" id="PR00420">
    <property type="entry name" value="RNGMNOXGNASE"/>
</dbReference>
<evidence type="ECO:0000256" key="3">
    <source>
        <dbReference type="ARBA" id="ARBA00023002"/>
    </source>
</evidence>
<dbReference type="InterPro" id="IPR036188">
    <property type="entry name" value="FAD/NAD-bd_sf"/>
</dbReference>
<sequence>MATTSIAIIGAGPGGLTLARLLYAKSIPITIYERDTTPFSRTSQGGTLDLHVETGQRALKEAGLFEEFKKIMRQEGEAFRLADKEGNLLIDEDEGGFGGPPPEGEEGTPPGRPEVDRIQLRKLLLDSLPDGLIRWGTGVESVEPSSSPSDKRWTLVTSDGNRESYDIVIGADGAWSRVRKVLSLTKPHYSGISGFELRFSQVDVNQPDVSNLVGKGSYFAIGDQKALMAQRNGDGSIRVYAMARVPEDWSIAVDEGKGEETKQEVIQAFYSDWSEDLKNFVRLADDQPIYARKLYMLPVGYRWEQKDGVTLVGDAAHLMTPFAGAGVNLAMADALDLSNAISTSFTPAEGGAAWNLDQVNREIRGYEEAMWKRGEEISRETFENLEIVFRPDGVTAFRDRMLSYTSQAGEGQQA</sequence>
<evidence type="ECO:0000256" key="1">
    <source>
        <dbReference type="ARBA" id="ARBA00022630"/>
    </source>
</evidence>
<protein>
    <submittedName>
        <fullName evidence="7">FAD-binding protein</fullName>
    </submittedName>
</protein>
<name>M9Z9T5_9AGAR</name>
<evidence type="ECO:0000256" key="5">
    <source>
        <dbReference type="SAM" id="MobiDB-lite"/>
    </source>
</evidence>
<proteinExistence type="inferred from homology"/>